<dbReference type="AlphaFoldDB" id="V4A5Y3"/>
<feature type="region of interest" description="Disordered" evidence="1">
    <location>
        <begin position="281"/>
        <end position="302"/>
    </location>
</feature>
<organism evidence="2 3">
    <name type="scientific">Lottia gigantea</name>
    <name type="common">Giant owl limpet</name>
    <dbReference type="NCBI Taxonomy" id="225164"/>
    <lineage>
        <taxon>Eukaryota</taxon>
        <taxon>Metazoa</taxon>
        <taxon>Spiralia</taxon>
        <taxon>Lophotrochozoa</taxon>
        <taxon>Mollusca</taxon>
        <taxon>Gastropoda</taxon>
        <taxon>Patellogastropoda</taxon>
        <taxon>Lottioidea</taxon>
        <taxon>Lottiidae</taxon>
        <taxon>Lottia</taxon>
    </lineage>
</organism>
<dbReference type="EMBL" id="KB202124">
    <property type="protein sequence ID" value="ESO92132.1"/>
    <property type="molecule type" value="Genomic_DNA"/>
</dbReference>
<feature type="compositionally biased region" description="Basic and acidic residues" evidence="1">
    <location>
        <begin position="281"/>
        <end position="292"/>
    </location>
</feature>
<evidence type="ECO:0000313" key="3">
    <source>
        <dbReference type="Proteomes" id="UP000030746"/>
    </source>
</evidence>
<keyword evidence="3" id="KW-1185">Reference proteome</keyword>
<name>V4A5Y3_LOTGI</name>
<protein>
    <recommendedName>
        <fullName evidence="4">t-SNARE coiled-coil homology domain-containing protein</fullName>
    </recommendedName>
</protein>
<accession>V4A5Y3</accession>
<dbReference type="SUPFAM" id="SSF57997">
    <property type="entry name" value="Tropomyosin"/>
    <property type="match status" value="1"/>
</dbReference>
<dbReference type="CTD" id="20239122"/>
<sequence>MSRYYKLRLHNNIKLLRTTSSQYQGITNYVFTISMYYELRRHNIKVLRTTSSQCQSITNYVVTISRYYELRLHNINVLLTTSSQCQVVYEVFQPSNTPHSSFVSWDICYQCNLSYRIVSIVLAMDPRPESTEGGYGGLLRCLVQGFSDQSKKFDDVNKKFDDANKKFDGRFDEINKKFDEVNKKLDRQNEKLDKTSDYQHKKLDKQSEKLDKQSEKLDKQNEKFDDLKTSVTNLRKKVDEQIKQCNDLHTEHRLVAERVTGLEIINQTNKMVIDRHDKSIESLNQQREEKSKLIPVQATSDK</sequence>
<dbReference type="Proteomes" id="UP000030746">
    <property type="component" value="Unassembled WGS sequence"/>
</dbReference>
<dbReference type="RefSeq" id="XP_009057059.1">
    <property type="nucleotide sequence ID" value="XM_009058811.1"/>
</dbReference>
<dbReference type="HOGENOM" id="CLU_922245_0_0_1"/>
<gene>
    <name evidence="2" type="ORF">LOTGIDRAFT_162783</name>
</gene>
<proteinExistence type="predicted"/>
<feature type="region of interest" description="Disordered" evidence="1">
    <location>
        <begin position="189"/>
        <end position="217"/>
    </location>
</feature>
<dbReference type="GeneID" id="20239122"/>
<dbReference type="OrthoDB" id="6139853at2759"/>
<evidence type="ECO:0000313" key="2">
    <source>
        <dbReference type="EMBL" id="ESO92132.1"/>
    </source>
</evidence>
<evidence type="ECO:0008006" key="4">
    <source>
        <dbReference type="Google" id="ProtNLM"/>
    </source>
</evidence>
<reference evidence="2 3" key="1">
    <citation type="journal article" date="2013" name="Nature">
        <title>Insights into bilaterian evolution from three spiralian genomes.</title>
        <authorList>
            <person name="Simakov O."/>
            <person name="Marletaz F."/>
            <person name="Cho S.J."/>
            <person name="Edsinger-Gonzales E."/>
            <person name="Havlak P."/>
            <person name="Hellsten U."/>
            <person name="Kuo D.H."/>
            <person name="Larsson T."/>
            <person name="Lv J."/>
            <person name="Arendt D."/>
            <person name="Savage R."/>
            <person name="Osoegawa K."/>
            <person name="de Jong P."/>
            <person name="Grimwood J."/>
            <person name="Chapman J.A."/>
            <person name="Shapiro H."/>
            <person name="Aerts A."/>
            <person name="Otillar R.P."/>
            <person name="Terry A.Y."/>
            <person name="Boore J.L."/>
            <person name="Grigoriev I.V."/>
            <person name="Lindberg D.R."/>
            <person name="Seaver E.C."/>
            <person name="Weisblat D.A."/>
            <person name="Putnam N.H."/>
            <person name="Rokhsar D.S."/>
        </authorList>
    </citation>
    <scope>NUCLEOTIDE SEQUENCE [LARGE SCALE GENOMIC DNA]</scope>
</reference>
<dbReference type="Gene3D" id="3.90.20.10">
    <property type="match status" value="1"/>
</dbReference>
<dbReference type="KEGG" id="lgi:LOTGIDRAFT_162783"/>
<evidence type="ECO:0000256" key="1">
    <source>
        <dbReference type="SAM" id="MobiDB-lite"/>
    </source>
</evidence>